<feature type="domain" description="FAD/NAD(P)-binding" evidence="4">
    <location>
        <begin position="5"/>
        <end position="49"/>
    </location>
</feature>
<name>A0ABQ9NGJ7_9PEZI</name>
<evidence type="ECO:0000256" key="3">
    <source>
        <dbReference type="ARBA" id="ARBA00022490"/>
    </source>
</evidence>
<evidence type="ECO:0000313" key="6">
    <source>
        <dbReference type="Proteomes" id="UP001172684"/>
    </source>
</evidence>
<accession>A0ABQ9NGJ7</accession>
<organism evidence="5 6">
    <name type="scientific">Coniosporium apollinis</name>
    <dbReference type="NCBI Taxonomy" id="61459"/>
    <lineage>
        <taxon>Eukaryota</taxon>
        <taxon>Fungi</taxon>
        <taxon>Dikarya</taxon>
        <taxon>Ascomycota</taxon>
        <taxon>Pezizomycotina</taxon>
        <taxon>Dothideomycetes</taxon>
        <taxon>Dothideomycetes incertae sedis</taxon>
        <taxon>Coniosporium</taxon>
    </lineage>
</organism>
<evidence type="ECO:0000256" key="1">
    <source>
        <dbReference type="ARBA" id="ARBA00004496"/>
    </source>
</evidence>
<keyword evidence="3" id="KW-0963">Cytoplasm</keyword>
<dbReference type="PANTHER" id="PTHR22912">
    <property type="entry name" value="DISULFIDE OXIDOREDUCTASE"/>
    <property type="match status" value="1"/>
</dbReference>
<dbReference type="Pfam" id="PF07992">
    <property type="entry name" value="Pyr_redox_2"/>
    <property type="match status" value="1"/>
</dbReference>
<keyword evidence="6" id="KW-1185">Reference proteome</keyword>
<reference evidence="5" key="1">
    <citation type="submission" date="2022-10" db="EMBL/GenBank/DDBJ databases">
        <title>Culturing micro-colonial fungi from biological soil crusts in the Mojave desert and describing Neophaeococcomyces mojavensis, and introducing the new genera and species Taxawa tesnikishii.</title>
        <authorList>
            <person name="Kurbessoian T."/>
            <person name="Stajich J.E."/>
        </authorList>
    </citation>
    <scope>NUCLEOTIDE SEQUENCE</scope>
    <source>
        <strain evidence="5">TK_1</strain>
    </source>
</reference>
<dbReference type="EMBL" id="JAPDRL010000998">
    <property type="protein sequence ID" value="KAJ9641761.1"/>
    <property type="molecule type" value="Genomic_DNA"/>
</dbReference>
<dbReference type="SUPFAM" id="SSF51905">
    <property type="entry name" value="FAD/NAD(P)-binding domain"/>
    <property type="match status" value="1"/>
</dbReference>
<protein>
    <recommendedName>
        <fullName evidence="2">Dihydrolipoyl dehydrogenase</fullName>
    </recommendedName>
</protein>
<dbReference type="PANTHER" id="PTHR22912:SF224">
    <property type="entry name" value="DIHYDROLIPOYL DEHYDROGENASE"/>
    <property type="match status" value="1"/>
</dbReference>
<sequence length="51" mass="5008">MSKQFDVVVIGAGPGGYIAAIRAAQLGMSVACIDAWQNGQGGPAPGGTCTN</sequence>
<evidence type="ECO:0000256" key="2">
    <source>
        <dbReference type="ARBA" id="ARBA00016961"/>
    </source>
</evidence>
<proteinExistence type="predicted"/>
<evidence type="ECO:0000259" key="4">
    <source>
        <dbReference type="Pfam" id="PF07992"/>
    </source>
</evidence>
<comment type="caution">
    <text evidence="5">The sequence shown here is derived from an EMBL/GenBank/DDBJ whole genome shotgun (WGS) entry which is preliminary data.</text>
</comment>
<dbReference type="InterPro" id="IPR050151">
    <property type="entry name" value="Class-I_Pyr_Nuc-Dis_Oxidored"/>
</dbReference>
<dbReference type="Gene3D" id="3.50.50.60">
    <property type="entry name" value="FAD/NAD(P)-binding domain"/>
    <property type="match status" value="1"/>
</dbReference>
<comment type="subcellular location">
    <subcellularLocation>
        <location evidence="1">Cytoplasm</location>
    </subcellularLocation>
</comment>
<evidence type="ECO:0000313" key="5">
    <source>
        <dbReference type="EMBL" id="KAJ9641761.1"/>
    </source>
</evidence>
<gene>
    <name evidence="5" type="ORF">H2201_009349</name>
</gene>
<dbReference type="InterPro" id="IPR023753">
    <property type="entry name" value="FAD/NAD-binding_dom"/>
</dbReference>
<dbReference type="PRINTS" id="PR00411">
    <property type="entry name" value="PNDRDTASEI"/>
</dbReference>
<feature type="non-terminal residue" evidence="5">
    <location>
        <position position="51"/>
    </location>
</feature>
<dbReference type="Proteomes" id="UP001172684">
    <property type="component" value="Unassembled WGS sequence"/>
</dbReference>
<dbReference type="InterPro" id="IPR036188">
    <property type="entry name" value="FAD/NAD-bd_sf"/>
</dbReference>